<evidence type="ECO:0000259" key="4">
    <source>
        <dbReference type="PROSITE" id="PS51088"/>
    </source>
</evidence>
<accession>A0AAD7EIX0</accession>
<gene>
    <name evidence="5" type="ORF">DFH08DRAFT_342729</name>
</gene>
<name>A0AAD7EIX0_9AGAR</name>
<dbReference type="AlphaFoldDB" id="A0AAD7EIX0"/>
<evidence type="ECO:0000256" key="1">
    <source>
        <dbReference type="ARBA" id="ARBA00008421"/>
    </source>
</evidence>
<sequence>MAMYWNNDRESTEETASTGSSTPSTPSADRLYAPISGQAWPSLQSQTTKDVLKSVLSVRKSWKTLRGGETVWPLDLEAALLEGLENYQPDDSRETRMLGRFPRRNRFISDYIFEKTGKRRSAKQVGSRLQQLRESCGGKKLLHLLSPFRQPAYSDASASSDSSCNSPVSPLATGQTFPNAPCARHTVVYIDILPDSERLSDAVDKTSPVWRENEDVVHVSDRPRHLNSINPTVTFVSQTPVVAQSHFTVYSEDRVLHSETTQLTAVADAPVPGFLYSTTLVPEYWKVISDSPDPTRFTIYQEVSKSDNSAIVFSATYKFSYPAGHSSGFPLPLDTLSSSNTRSDMNSLISAASMEHTQFHGDRYPLYVAPEWSPSLRSRENSPTQGYRSPSSDSSTCFPSDLSNYVL</sequence>
<dbReference type="InterPro" id="IPR000818">
    <property type="entry name" value="TEA/ATTS_dom"/>
</dbReference>
<dbReference type="Gene3D" id="6.10.20.40">
    <property type="entry name" value="TEA/ATTS domain"/>
    <property type="match status" value="1"/>
</dbReference>
<feature type="compositionally biased region" description="Low complexity" evidence="3">
    <location>
        <begin position="14"/>
        <end position="28"/>
    </location>
</feature>
<comment type="similarity">
    <text evidence="1">Belongs to the TEC1 family.</text>
</comment>
<dbReference type="InterPro" id="IPR038096">
    <property type="entry name" value="TEA/ATTS_sf"/>
</dbReference>
<feature type="DNA-binding region" description="TEA" evidence="2">
    <location>
        <begin position="65"/>
        <end position="139"/>
    </location>
</feature>
<protein>
    <recommendedName>
        <fullName evidence="4">TEA domain-containing protein</fullName>
    </recommendedName>
</protein>
<feature type="domain" description="TEA" evidence="4">
    <location>
        <begin position="65"/>
        <end position="139"/>
    </location>
</feature>
<dbReference type="GO" id="GO:0003700">
    <property type="term" value="F:DNA-binding transcription factor activity"/>
    <property type="evidence" value="ECO:0007669"/>
    <property type="project" value="InterPro"/>
</dbReference>
<proteinExistence type="inferred from homology"/>
<dbReference type="Pfam" id="PF01285">
    <property type="entry name" value="TEA"/>
    <property type="match status" value="1"/>
</dbReference>
<evidence type="ECO:0000313" key="6">
    <source>
        <dbReference type="Proteomes" id="UP001218218"/>
    </source>
</evidence>
<evidence type="ECO:0000256" key="2">
    <source>
        <dbReference type="PROSITE-ProRule" id="PRU00505"/>
    </source>
</evidence>
<dbReference type="PROSITE" id="PS51088">
    <property type="entry name" value="TEA_2"/>
    <property type="match status" value="1"/>
</dbReference>
<comment type="caution">
    <text evidence="5">The sequence shown here is derived from an EMBL/GenBank/DDBJ whole genome shotgun (WGS) entry which is preliminary data.</text>
</comment>
<evidence type="ECO:0000256" key="3">
    <source>
        <dbReference type="SAM" id="MobiDB-lite"/>
    </source>
</evidence>
<feature type="compositionally biased region" description="Low complexity" evidence="3">
    <location>
        <begin position="389"/>
        <end position="407"/>
    </location>
</feature>
<feature type="region of interest" description="Disordered" evidence="3">
    <location>
        <begin position="377"/>
        <end position="407"/>
    </location>
</feature>
<dbReference type="EMBL" id="JARIHO010000043">
    <property type="protein sequence ID" value="KAJ7325885.1"/>
    <property type="molecule type" value="Genomic_DNA"/>
</dbReference>
<dbReference type="Proteomes" id="UP001218218">
    <property type="component" value="Unassembled WGS sequence"/>
</dbReference>
<reference evidence="5" key="1">
    <citation type="submission" date="2023-03" db="EMBL/GenBank/DDBJ databases">
        <title>Massive genome expansion in bonnet fungi (Mycena s.s.) driven by repeated elements and novel gene families across ecological guilds.</title>
        <authorList>
            <consortium name="Lawrence Berkeley National Laboratory"/>
            <person name="Harder C.B."/>
            <person name="Miyauchi S."/>
            <person name="Viragh M."/>
            <person name="Kuo A."/>
            <person name="Thoen E."/>
            <person name="Andreopoulos B."/>
            <person name="Lu D."/>
            <person name="Skrede I."/>
            <person name="Drula E."/>
            <person name="Henrissat B."/>
            <person name="Morin E."/>
            <person name="Kohler A."/>
            <person name="Barry K."/>
            <person name="LaButti K."/>
            <person name="Morin E."/>
            <person name="Salamov A."/>
            <person name="Lipzen A."/>
            <person name="Mereny Z."/>
            <person name="Hegedus B."/>
            <person name="Baldrian P."/>
            <person name="Stursova M."/>
            <person name="Weitz H."/>
            <person name="Taylor A."/>
            <person name="Grigoriev I.V."/>
            <person name="Nagy L.G."/>
            <person name="Martin F."/>
            <person name="Kauserud H."/>
        </authorList>
    </citation>
    <scope>NUCLEOTIDE SEQUENCE</scope>
    <source>
        <strain evidence="5">CBHHK002</strain>
    </source>
</reference>
<organism evidence="5 6">
    <name type="scientific">Mycena albidolilacea</name>
    <dbReference type="NCBI Taxonomy" id="1033008"/>
    <lineage>
        <taxon>Eukaryota</taxon>
        <taxon>Fungi</taxon>
        <taxon>Dikarya</taxon>
        <taxon>Basidiomycota</taxon>
        <taxon>Agaricomycotina</taxon>
        <taxon>Agaricomycetes</taxon>
        <taxon>Agaricomycetidae</taxon>
        <taxon>Agaricales</taxon>
        <taxon>Marasmiineae</taxon>
        <taxon>Mycenaceae</taxon>
        <taxon>Mycena</taxon>
    </lineage>
</organism>
<evidence type="ECO:0000313" key="5">
    <source>
        <dbReference type="EMBL" id="KAJ7325885.1"/>
    </source>
</evidence>
<keyword evidence="6" id="KW-1185">Reference proteome</keyword>
<feature type="region of interest" description="Disordered" evidence="3">
    <location>
        <begin position="1"/>
        <end position="32"/>
    </location>
</feature>
<dbReference type="SMART" id="SM00426">
    <property type="entry name" value="TEA"/>
    <property type="match status" value="1"/>
</dbReference>